<dbReference type="RefSeq" id="WP_152357145.1">
    <property type="nucleotide sequence ID" value="NZ_WBSM01000001.1"/>
</dbReference>
<gene>
    <name evidence="2" type="ORF">DSM100688_0001</name>
    <name evidence="3" type="ORF">GFD24_00005</name>
</gene>
<keyword evidence="1" id="KW-0812">Transmembrane</keyword>
<evidence type="ECO:0000313" key="4">
    <source>
        <dbReference type="Proteomes" id="UP000469943"/>
    </source>
</evidence>
<sequence length="103" mass="11507">MDIVPSLAFFAGIAISITISVVLMRKASNRFIINVILYIISVAFQLVVLLLLPSLAFTYLQNMMDVDTVEFYAAPLTLFFPIVAILAFMVSDGIMVTKRLWKS</sequence>
<feature type="transmembrane region" description="Helical" evidence="1">
    <location>
        <begin position="31"/>
        <end position="52"/>
    </location>
</feature>
<proteinExistence type="predicted"/>
<dbReference type="Proteomes" id="UP000482084">
    <property type="component" value="Unassembled WGS sequence"/>
</dbReference>
<organism evidence="2 5">
    <name type="scientific">Bifidobacterium ramosum</name>
    <dbReference type="NCBI Taxonomy" id="1798158"/>
    <lineage>
        <taxon>Bacteria</taxon>
        <taxon>Bacillati</taxon>
        <taxon>Actinomycetota</taxon>
        <taxon>Actinomycetes</taxon>
        <taxon>Bifidobacteriales</taxon>
        <taxon>Bifidobacteriaceae</taxon>
        <taxon>Bifidobacterium</taxon>
    </lineage>
</organism>
<dbReference type="OrthoDB" id="9971768at2"/>
<keyword evidence="1" id="KW-1133">Transmembrane helix</keyword>
<dbReference type="Proteomes" id="UP000469943">
    <property type="component" value="Unassembled WGS sequence"/>
</dbReference>
<accession>A0A6L4X365</accession>
<evidence type="ECO:0000313" key="5">
    <source>
        <dbReference type="Proteomes" id="UP000482084"/>
    </source>
</evidence>
<reference evidence="2 5" key="2">
    <citation type="submission" date="2019-10" db="EMBL/GenBank/DDBJ databases">
        <title>Characterization of the phylogenetic diversity of two novel species belonging to the genus Bifidobacterium: Bifidobacterium cebidarum sp. nov. and Bifidobacterium leontopitheci sp. nov.</title>
        <authorList>
            <person name="Lugli G.A."/>
            <person name="Duranti S."/>
            <person name="Milani C."/>
            <person name="Turroni F."/>
            <person name="Ventura M."/>
        </authorList>
    </citation>
    <scope>NUCLEOTIDE SEQUENCE [LARGE SCALE GENOMIC DNA]</scope>
    <source>
        <strain evidence="2 5">DSM 100688</strain>
    </source>
</reference>
<evidence type="ECO:0000313" key="2">
    <source>
        <dbReference type="EMBL" id="KAB8288923.1"/>
    </source>
</evidence>
<evidence type="ECO:0000256" key="1">
    <source>
        <dbReference type="SAM" id="Phobius"/>
    </source>
</evidence>
<reference evidence="3 4" key="1">
    <citation type="submission" date="2019-10" db="EMBL/GenBank/DDBJ databases">
        <title>Bifidobacterium from non-human primates.</title>
        <authorList>
            <person name="Modesto M."/>
        </authorList>
    </citation>
    <scope>NUCLEOTIDE SEQUENCE [LARGE SCALE GENOMIC DNA]</scope>
    <source>
        <strain evidence="3 4">TREM</strain>
    </source>
</reference>
<dbReference type="EMBL" id="WBSM01000001">
    <property type="protein sequence ID" value="KAB8288923.1"/>
    <property type="molecule type" value="Genomic_DNA"/>
</dbReference>
<feature type="transmembrane region" description="Helical" evidence="1">
    <location>
        <begin position="6"/>
        <end position="24"/>
    </location>
</feature>
<comment type="caution">
    <text evidence="2">The sequence shown here is derived from an EMBL/GenBank/DDBJ whole genome shotgun (WGS) entry which is preliminary data.</text>
</comment>
<evidence type="ECO:0000313" key="3">
    <source>
        <dbReference type="EMBL" id="NEG70641.1"/>
    </source>
</evidence>
<feature type="transmembrane region" description="Helical" evidence="1">
    <location>
        <begin position="72"/>
        <end position="96"/>
    </location>
</feature>
<name>A0A6L4X365_9BIFI</name>
<keyword evidence="5" id="KW-1185">Reference proteome</keyword>
<dbReference type="AlphaFoldDB" id="A0A6L4X365"/>
<keyword evidence="1" id="KW-0472">Membrane</keyword>
<dbReference type="EMBL" id="WHZX01000001">
    <property type="protein sequence ID" value="NEG70641.1"/>
    <property type="molecule type" value="Genomic_DNA"/>
</dbReference>
<protein>
    <submittedName>
        <fullName evidence="2">Uncharacterized protein</fullName>
    </submittedName>
</protein>